<reference evidence="2 3" key="2">
    <citation type="submission" date="2018-11" db="EMBL/GenBank/DDBJ databases">
        <authorList>
            <consortium name="Pathogen Informatics"/>
        </authorList>
    </citation>
    <scope>NUCLEOTIDE SEQUENCE [LARGE SCALE GENOMIC DNA]</scope>
</reference>
<keyword evidence="3" id="KW-1185">Reference proteome</keyword>
<proteinExistence type="predicted"/>
<accession>A0A0N5CPK5</accession>
<sequence>MFHEAMALCAVFSVIIVWALAAATPLPESSEQLGQIWTEWVADNTRDPQLETGCLTSTSGTNPRNGYTDDFFAVTDEIDRHQRRRRGPSCLRIDPSPVRHSIPSFEAANLGNYSRLEKEGATSAPSSICDCNLARCPLMRTEAFASIRVLELQVVKTGAHALDGFAMDEEKRKGLNVFGVEKKKVEKSCMTSHSGCVAQKQTTKWIKF</sequence>
<feature type="chain" id="PRO_5043126279" evidence="1">
    <location>
        <begin position="24"/>
        <end position="208"/>
    </location>
</feature>
<gene>
    <name evidence="2" type="ORF">TCLT_LOCUS2152</name>
</gene>
<protein>
    <submittedName>
        <fullName evidence="2 4">Uncharacterized protein</fullName>
    </submittedName>
</protein>
<evidence type="ECO:0000313" key="4">
    <source>
        <dbReference type="WBParaSite" id="TCLT_0000215101-mRNA-1"/>
    </source>
</evidence>
<evidence type="ECO:0000313" key="3">
    <source>
        <dbReference type="Proteomes" id="UP000276776"/>
    </source>
</evidence>
<feature type="signal peptide" evidence="1">
    <location>
        <begin position="1"/>
        <end position="23"/>
    </location>
</feature>
<evidence type="ECO:0000313" key="2">
    <source>
        <dbReference type="EMBL" id="VDM97938.1"/>
    </source>
</evidence>
<reference evidence="4" key="1">
    <citation type="submission" date="2017-02" db="UniProtKB">
        <authorList>
            <consortium name="WormBaseParasite"/>
        </authorList>
    </citation>
    <scope>IDENTIFICATION</scope>
</reference>
<name>A0A0N5CPK5_THECL</name>
<dbReference type="Proteomes" id="UP000276776">
    <property type="component" value="Unassembled WGS sequence"/>
</dbReference>
<keyword evidence="1" id="KW-0732">Signal</keyword>
<dbReference type="EMBL" id="UYYF01000382">
    <property type="protein sequence ID" value="VDM97938.1"/>
    <property type="molecule type" value="Genomic_DNA"/>
</dbReference>
<dbReference type="AlphaFoldDB" id="A0A0N5CPK5"/>
<dbReference type="WBParaSite" id="TCLT_0000215101-mRNA-1">
    <property type="protein sequence ID" value="TCLT_0000215101-mRNA-1"/>
    <property type="gene ID" value="TCLT_0000215101"/>
</dbReference>
<evidence type="ECO:0000256" key="1">
    <source>
        <dbReference type="SAM" id="SignalP"/>
    </source>
</evidence>
<organism evidence="4">
    <name type="scientific">Thelazia callipaeda</name>
    <name type="common">Oriental eyeworm</name>
    <name type="synonym">Parasitic nematode</name>
    <dbReference type="NCBI Taxonomy" id="103827"/>
    <lineage>
        <taxon>Eukaryota</taxon>
        <taxon>Metazoa</taxon>
        <taxon>Ecdysozoa</taxon>
        <taxon>Nematoda</taxon>
        <taxon>Chromadorea</taxon>
        <taxon>Rhabditida</taxon>
        <taxon>Spirurina</taxon>
        <taxon>Spiruromorpha</taxon>
        <taxon>Thelazioidea</taxon>
        <taxon>Thelaziidae</taxon>
        <taxon>Thelazia</taxon>
    </lineage>
</organism>